<keyword evidence="2" id="KW-1185">Reference proteome</keyword>
<name>A0A2K8Z2R9_9BACT</name>
<gene>
    <name evidence="1" type="ORF">CWM47_21415</name>
</gene>
<accession>A0A2K8Z2R9</accession>
<evidence type="ECO:0000313" key="2">
    <source>
        <dbReference type="Proteomes" id="UP000232883"/>
    </source>
</evidence>
<dbReference type="Proteomes" id="UP000232883">
    <property type="component" value="Chromosome"/>
</dbReference>
<dbReference type="EMBL" id="CP025096">
    <property type="protein sequence ID" value="AUD04168.1"/>
    <property type="molecule type" value="Genomic_DNA"/>
</dbReference>
<reference evidence="1 2" key="1">
    <citation type="submission" date="2017-11" db="EMBL/GenBank/DDBJ databases">
        <title>Taxonomic description and genome sequences of Spirosoma HA7 sp. nov., isolated from pollen microhabitat of Corylus avellana.</title>
        <authorList>
            <person name="Ambika Manirajan B."/>
            <person name="Suarez C."/>
            <person name="Ratering S."/>
            <person name="Geissler-Plaum R."/>
            <person name="Cardinale M."/>
            <person name="Sylvia S."/>
        </authorList>
    </citation>
    <scope>NUCLEOTIDE SEQUENCE [LARGE SCALE GENOMIC DNA]</scope>
    <source>
        <strain evidence="1 2">HA7</strain>
    </source>
</reference>
<dbReference type="OrthoDB" id="1098690at2"/>
<proteinExistence type="predicted"/>
<organism evidence="1 2">
    <name type="scientific">Spirosoma pollinicola</name>
    <dbReference type="NCBI Taxonomy" id="2057025"/>
    <lineage>
        <taxon>Bacteria</taxon>
        <taxon>Pseudomonadati</taxon>
        <taxon>Bacteroidota</taxon>
        <taxon>Cytophagia</taxon>
        <taxon>Cytophagales</taxon>
        <taxon>Cytophagaceae</taxon>
        <taxon>Spirosoma</taxon>
    </lineage>
</organism>
<dbReference type="RefSeq" id="WP_100990234.1">
    <property type="nucleotide sequence ID" value="NZ_CP025096.1"/>
</dbReference>
<protein>
    <submittedName>
        <fullName evidence="1">Uncharacterized protein</fullName>
    </submittedName>
</protein>
<dbReference type="KEGG" id="spir:CWM47_21415"/>
<sequence length="126" mass="14248">MTKLFIFTALIGLALQCEKQTTPEPYSTSCGVDDPAKELPWLKDLIAKADEDKATMAYKGNYLGKIYLESFRDQPVFIVDMMMGNGGIALYLFHCDGQRVNDIRDDEIATTIAHFQRNNLVYSNFP</sequence>
<dbReference type="AlphaFoldDB" id="A0A2K8Z2R9"/>
<evidence type="ECO:0000313" key="1">
    <source>
        <dbReference type="EMBL" id="AUD04168.1"/>
    </source>
</evidence>